<comment type="caution">
    <text evidence="2">The sequence shown here is derived from an EMBL/GenBank/DDBJ whole genome shotgun (WGS) entry which is preliminary data.</text>
</comment>
<evidence type="ECO:0000313" key="3">
    <source>
        <dbReference type="Proteomes" id="UP001206925"/>
    </source>
</evidence>
<gene>
    <name evidence="2" type="ORF">M8C21_017596</name>
</gene>
<keyword evidence="1" id="KW-0472">Membrane</keyword>
<feature type="transmembrane region" description="Helical" evidence="1">
    <location>
        <begin position="162"/>
        <end position="181"/>
    </location>
</feature>
<dbReference type="AlphaFoldDB" id="A0AAD5GCJ2"/>
<evidence type="ECO:0000256" key="1">
    <source>
        <dbReference type="SAM" id="Phobius"/>
    </source>
</evidence>
<protein>
    <submittedName>
        <fullName evidence="2">Uncharacterized protein</fullName>
    </submittedName>
</protein>
<name>A0AAD5GCJ2_AMBAR</name>
<organism evidence="2 3">
    <name type="scientific">Ambrosia artemisiifolia</name>
    <name type="common">Common ragweed</name>
    <dbReference type="NCBI Taxonomy" id="4212"/>
    <lineage>
        <taxon>Eukaryota</taxon>
        <taxon>Viridiplantae</taxon>
        <taxon>Streptophyta</taxon>
        <taxon>Embryophyta</taxon>
        <taxon>Tracheophyta</taxon>
        <taxon>Spermatophyta</taxon>
        <taxon>Magnoliopsida</taxon>
        <taxon>eudicotyledons</taxon>
        <taxon>Gunneridae</taxon>
        <taxon>Pentapetalae</taxon>
        <taxon>asterids</taxon>
        <taxon>campanulids</taxon>
        <taxon>Asterales</taxon>
        <taxon>Asteraceae</taxon>
        <taxon>Asteroideae</taxon>
        <taxon>Heliantheae alliance</taxon>
        <taxon>Heliantheae</taxon>
        <taxon>Ambrosia</taxon>
    </lineage>
</organism>
<dbReference type="Proteomes" id="UP001206925">
    <property type="component" value="Unassembled WGS sequence"/>
</dbReference>
<reference evidence="2" key="1">
    <citation type="submission" date="2022-06" db="EMBL/GenBank/DDBJ databases">
        <title>Uncovering the hologenomic basis of an extraordinary plant invasion.</title>
        <authorList>
            <person name="Bieker V.C."/>
            <person name="Martin M.D."/>
            <person name="Gilbert T."/>
            <person name="Hodgins K."/>
            <person name="Battlay P."/>
            <person name="Petersen B."/>
            <person name="Wilson J."/>
        </authorList>
    </citation>
    <scope>NUCLEOTIDE SEQUENCE</scope>
    <source>
        <strain evidence="2">AA19_3_7</strain>
        <tissue evidence="2">Leaf</tissue>
    </source>
</reference>
<accession>A0AAD5GCJ2</accession>
<proteinExistence type="predicted"/>
<evidence type="ECO:0000313" key="2">
    <source>
        <dbReference type="EMBL" id="KAI7736464.1"/>
    </source>
</evidence>
<keyword evidence="1" id="KW-0812">Transmembrane</keyword>
<sequence>MSEEDERRATATKKRVLVLGVQGALLQYVKRTLRIAATPREEALPFCNNQAMFFRRRRTNNYSTHIATHRHILWSVSRWLTRTGQFWAGWFLVVARLDKSDKTVVVLDRGFEYKGGPGLFQFGFDGFGTISSSVVVPGHLVFGSGFEYGCGGSATGRMCSRLVVSLISFALVIGLGSDLLLGSERIWSALAPGSFGGFSLCSV</sequence>
<keyword evidence="1" id="KW-1133">Transmembrane helix</keyword>
<dbReference type="EMBL" id="JAMZMK010009265">
    <property type="protein sequence ID" value="KAI7736464.1"/>
    <property type="molecule type" value="Genomic_DNA"/>
</dbReference>
<keyword evidence="3" id="KW-1185">Reference proteome</keyword>